<name>A0ABC9ERB7_9POAL</name>
<proteinExistence type="predicted"/>
<keyword evidence="1" id="KW-0479">Metal-binding</keyword>
<protein>
    <recommendedName>
        <fullName evidence="4">Phorbol-ester/DAG-type domain-containing protein</fullName>
    </recommendedName>
</protein>
<gene>
    <name evidence="5" type="ORF">URODEC1_LOCUS97866</name>
</gene>
<feature type="domain" description="Phorbol-ester/DAG-type" evidence="4">
    <location>
        <begin position="14"/>
        <end position="63"/>
    </location>
</feature>
<dbReference type="AlphaFoldDB" id="A0ABC9ERB7"/>
<dbReference type="EMBL" id="OZ075115">
    <property type="protein sequence ID" value="CAL5061686.1"/>
    <property type="molecule type" value="Genomic_DNA"/>
</dbReference>
<dbReference type="Proteomes" id="UP001497457">
    <property type="component" value="Chromosome 5rd"/>
</dbReference>
<accession>A0ABC9ERB7</accession>
<sequence>MAAATINSTLFHPEHPLKRYHYGEGSTYSCAACELVVTGAGYSCDECDFNIHQACLIGLPGSIAVASHPGHELTLTRLGASRWCDVCEETSHAGAYMYICAACNYDVHPRCRSLAAAAAGAHGGKRHHHRRSALRITLKIGIVGLKVADFVTGGIMSPALDAMETMVDHI</sequence>
<keyword evidence="6" id="KW-1185">Reference proteome</keyword>
<dbReference type="Pfam" id="PF03107">
    <property type="entry name" value="C1_2"/>
    <property type="match status" value="2"/>
</dbReference>
<evidence type="ECO:0000256" key="2">
    <source>
        <dbReference type="ARBA" id="ARBA00022737"/>
    </source>
</evidence>
<evidence type="ECO:0000313" key="5">
    <source>
        <dbReference type="EMBL" id="CAL5061686.1"/>
    </source>
</evidence>
<evidence type="ECO:0000256" key="3">
    <source>
        <dbReference type="ARBA" id="ARBA00022833"/>
    </source>
</evidence>
<reference evidence="5" key="1">
    <citation type="submission" date="2024-10" db="EMBL/GenBank/DDBJ databases">
        <authorList>
            <person name="Ryan C."/>
        </authorList>
    </citation>
    <scope>NUCLEOTIDE SEQUENCE [LARGE SCALE GENOMIC DNA]</scope>
</reference>
<evidence type="ECO:0000256" key="1">
    <source>
        <dbReference type="ARBA" id="ARBA00022723"/>
    </source>
</evidence>
<keyword evidence="2" id="KW-0677">Repeat</keyword>
<dbReference type="SUPFAM" id="SSF57889">
    <property type="entry name" value="Cysteine-rich domain"/>
    <property type="match status" value="2"/>
</dbReference>
<organism evidence="5 6">
    <name type="scientific">Urochloa decumbens</name>
    <dbReference type="NCBI Taxonomy" id="240449"/>
    <lineage>
        <taxon>Eukaryota</taxon>
        <taxon>Viridiplantae</taxon>
        <taxon>Streptophyta</taxon>
        <taxon>Embryophyta</taxon>
        <taxon>Tracheophyta</taxon>
        <taxon>Spermatophyta</taxon>
        <taxon>Magnoliopsida</taxon>
        <taxon>Liliopsida</taxon>
        <taxon>Poales</taxon>
        <taxon>Poaceae</taxon>
        <taxon>PACMAD clade</taxon>
        <taxon>Panicoideae</taxon>
        <taxon>Panicodae</taxon>
        <taxon>Paniceae</taxon>
        <taxon>Melinidinae</taxon>
        <taxon>Urochloa</taxon>
    </lineage>
</organism>
<dbReference type="PROSITE" id="PS50081">
    <property type="entry name" value="ZF_DAG_PE_2"/>
    <property type="match status" value="2"/>
</dbReference>
<dbReference type="Gene3D" id="3.30.60.20">
    <property type="match status" value="2"/>
</dbReference>
<dbReference type="PANTHER" id="PTHR47841">
    <property type="entry name" value="DIACYLGLYCEROL KINASE THETA-LIKE-RELATED"/>
    <property type="match status" value="1"/>
</dbReference>
<dbReference type="GO" id="GO:0046872">
    <property type="term" value="F:metal ion binding"/>
    <property type="evidence" value="ECO:0007669"/>
    <property type="project" value="UniProtKB-KW"/>
</dbReference>
<dbReference type="InterPro" id="IPR046349">
    <property type="entry name" value="C1-like_sf"/>
</dbReference>
<dbReference type="InterPro" id="IPR004146">
    <property type="entry name" value="DC1"/>
</dbReference>
<dbReference type="InterPro" id="IPR002219">
    <property type="entry name" value="PKC_DAG/PE"/>
</dbReference>
<evidence type="ECO:0000313" key="6">
    <source>
        <dbReference type="Proteomes" id="UP001497457"/>
    </source>
</evidence>
<dbReference type="PANTHER" id="PTHR47841:SF2">
    <property type="entry name" value="OS07G0609800 PROTEIN"/>
    <property type="match status" value="1"/>
</dbReference>
<keyword evidence="3" id="KW-0862">Zinc</keyword>
<feature type="domain" description="Phorbol-ester/DAG-type" evidence="4">
    <location>
        <begin position="70"/>
        <end position="119"/>
    </location>
</feature>
<evidence type="ECO:0000259" key="4">
    <source>
        <dbReference type="PROSITE" id="PS50081"/>
    </source>
</evidence>